<evidence type="ECO:0000259" key="14">
    <source>
        <dbReference type="PROSITE" id="PS50994"/>
    </source>
</evidence>
<feature type="compositionally biased region" description="Acidic residues" evidence="12">
    <location>
        <begin position="766"/>
        <end position="800"/>
    </location>
</feature>
<evidence type="ECO:0000259" key="13">
    <source>
        <dbReference type="PROSITE" id="PS50016"/>
    </source>
</evidence>
<dbReference type="InterPro" id="IPR041588">
    <property type="entry name" value="Integrase_H2C2"/>
</dbReference>
<dbReference type="GO" id="GO:0032259">
    <property type="term" value="P:methylation"/>
    <property type="evidence" value="ECO:0007669"/>
    <property type="project" value="UniProtKB-KW"/>
</dbReference>
<dbReference type="InterPro" id="IPR036397">
    <property type="entry name" value="RNaseH_sf"/>
</dbReference>
<dbReference type="InterPro" id="IPR011011">
    <property type="entry name" value="Znf_FYVE_PHD"/>
</dbReference>
<dbReference type="Gene3D" id="3.30.70.270">
    <property type="match status" value="2"/>
</dbReference>
<evidence type="ECO:0000256" key="12">
    <source>
        <dbReference type="SAM" id="MobiDB-lite"/>
    </source>
</evidence>
<dbReference type="InterPro" id="IPR041373">
    <property type="entry name" value="RT_RNaseH"/>
</dbReference>
<dbReference type="GO" id="GO:0015074">
    <property type="term" value="P:DNA integration"/>
    <property type="evidence" value="ECO:0007669"/>
    <property type="project" value="InterPro"/>
</dbReference>
<keyword evidence="3" id="KW-0548">Nucleotidyltransferase</keyword>
<dbReference type="Pfam" id="PF00078">
    <property type="entry name" value="RVT_1"/>
    <property type="match status" value="1"/>
</dbReference>
<evidence type="ECO:0000313" key="15">
    <source>
        <dbReference type="EMBL" id="KAK3263206.1"/>
    </source>
</evidence>
<dbReference type="InterPro" id="IPR012337">
    <property type="entry name" value="RNaseH-like_sf"/>
</dbReference>
<reference evidence="15 16" key="1">
    <citation type="journal article" date="2015" name="Genome Biol. Evol.">
        <title>Comparative Genomics of a Bacterivorous Green Alga Reveals Evolutionary Causalities and Consequences of Phago-Mixotrophic Mode of Nutrition.</title>
        <authorList>
            <person name="Burns J.A."/>
            <person name="Paasch A."/>
            <person name="Narechania A."/>
            <person name="Kim E."/>
        </authorList>
    </citation>
    <scope>NUCLEOTIDE SEQUENCE [LARGE SCALE GENOMIC DNA]</scope>
    <source>
        <strain evidence="15 16">PLY_AMNH</strain>
    </source>
</reference>
<dbReference type="CDD" id="cd01647">
    <property type="entry name" value="RT_LTR"/>
    <property type="match status" value="1"/>
</dbReference>
<dbReference type="Gene3D" id="3.30.420.10">
    <property type="entry name" value="Ribonuclease H-like superfamily/Ribonuclease H"/>
    <property type="match status" value="1"/>
</dbReference>
<dbReference type="GO" id="GO:0003964">
    <property type="term" value="F:RNA-directed DNA polymerase activity"/>
    <property type="evidence" value="ECO:0007669"/>
    <property type="project" value="UniProtKB-KW"/>
</dbReference>
<evidence type="ECO:0000256" key="8">
    <source>
        <dbReference type="ARBA" id="ARBA00022801"/>
    </source>
</evidence>
<dbReference type="InterPro" id="IPR001584">
    <property type="entry name" value="Integrase_cat-core"/>
</dbReference>
<feature type="region of interest" description="Disordered" evidence="12">
    <location>
        <begin position="1"/>
        <end position="26"/>
    </location>
</feature>
<gene>
    <name evidence="15" type="ORF">CYMTET_27979</name>
</gene>
<dbReference type="GO" id="GO:0008168">
    <property type="term" value="F:methyltransferase activity"/>
    <property type="evidence" value="ECO:0007669"/>
    <property type="project" value="UniProtKB-KW"/>
</dbReference>
<keyword evidence="4" id="KW-0540">Nuclease</keyword>
<evidence type="ECO:0000256" key="10">
    <source>
        <dbReference type="ARBA" id="ARBA00022918"/>
    </source>
</evidence>
<feature type="domain" description="PHD-type" evidence="13">
    <location>
        <begin position="3820"/>
        <end position="3870"/>
    </location>
</feature>
<dbReference type="InterPro" id="IPR001525">
    <property type="entry name" value="C5_MeTfrase"/>
</dbReference>
<keyword evidence="8" id="KW-0378">Hydrolase</keyword>
<keyword evidence="10" id="KW-0695">RNA-directed DNA polymerase</keyword>
<evidence type="ECO:0000256" key="1">
    <source>
        <dbReference type="ARBA" id="ARBA00022603"/>
    </source>
</evidence>
<dbReference type="SUPFAM" id="SSF57903">
    <property type="entry name" value="FYVE/PHD zinc finger"/>
    <property type="match status" value="1"/>
</dbReference>
<keyword evidence="7 11" id="KW-0863">Zinc-finger</keyword>
<evidence type="ECO:0000256" key="9">
    <source>
        <dbReference type="ARBA" id="ARBA00022833"/>
    </source>
</evidence>
<keyword evidence="1" id="KW-0489">Methyltransferase</keyword>
<feature type="compositionally biased region" description="Basic and acidic residues" evidence="12">
    <location>
        <begin position="420"/>
        <end position="429"/>
    </location>
</feature>
<dbReference type="PROSITE" id="PS01359">
    <property type="entry name" value="ZF_PHD_1"/>
    <property type="match status" value="1"/>
</dbReference>
<evidence type="ECO:0000256" key="7">
    <source>
        <dbReference type="ARBA" id="ARBA00022771"/>
    </source>
</evidence>
<dbReference type="CDD" id="cd15543">
    <property type="entry name" value="PHD_RSF1"/>
    <property type="match status" value="1"/>
</dbReference>
<dbReference type="InterPro" id="IPR019786">
    <property type="entry name" value="Zinc_finger_PHD-type_CS"/>
</dbReference>
<organism evidence="15 16">
    <name type="scientific">Cymbomonas tetramitiformis</name>
    <dbReference type="NCBI Taxonomy" id="36881"/>
    <lineage>
        <taxon>Eukaryota</taxon>
        <taxon>Viridiplantae</taxon>
        <taxon>Chlorophyta</taxon>
        <taxon>Pyramimonadophyceae</taxon>
        <taxon>Pyramimonadales</taxon>
        <taxon>Pyramimonadaceae</taxon>
        <taxon>Cymbomonas</taxon>
    </lineage>
</organism>
<dbReference type="PROSITE" id="PS50016">
    <property type="entry name" value="ZF_PHD_2"/>
    <property type="match status" value="1"/>
</dbReference>
<evidence type="ECO:0000256" key="6">
    <source>
        <dbReference type="ARBA" id="ARBA00022759"/>
    </source>
</evidence>
<dbReference type="Pfam" id="PF17921">
    <property type="entry name" value="Integrase_H2C2"/>
    <property type="match status" value="1"/>
</dbReference>
<dbReference type="GO" id="GO:0003676">
    <property type="term" value="F:nucleic acid binding"/>
    <property type="evidence" value="ECO:0007669"/>
    <property type="project" value="InterPro"/>
</dbReference>
<dbReference type="GO" id="GO:0016787">
    <property type="term" value="F:hydrolase activity"/>
    <property type="evidence" value="ECO:0007669"/>
    <property type="project" value="UniProtKB-KW"/>
</dbReference>
<dbReference type="Pfam" id="PF00628">
    <property type="entry name" value="PHD"/>
    <property type="match status" value="1"/>
</dbReference>
<dbReference type="Pfam" id="PF17917">
    <property type="entry name" value="RT_RNaseH"/>
    <property type="match status" value="1"/>
</dbReference>
<dbReference type="InterPro" id="IPR000477">
    <property type="entry name" value="RT_dom"/>
</dbReference>
<proteinExistence type="predicted"/>
<accession>A0AAE0KWD7</accession>
<dbReference type="InterPro" id="IPR043128">
    <property type="entry name" value="Rev_trsase/Diguanyl_cyclase"/>
</dbReference>
<feature type="region of interest" description="Disordered" evidence="12">
    <location>
        <begin position="2019"/>
        <end position="2041"/>
    </location>
</feature>
<feature type="compositionally biased region" description="Acidic residues" evidence="12">
    <location>
        <begin position="578"/>
        <end position="587"/>
    </location>
</feature>
<dbReference type="PANTHER" id="PTHR37984:SF5">
    <property type="entry name" value="PROTEIN NYNRIN-LIKE"/>
    <property type="match status" value="1"/>
</dbReference>
<dbReference type="SUPFAM" id="SSF56672">
    <property type="entry name" value="DNA/RNA polymerases"/>
    <property type="match status" value="1"/>
</dbReference>
<feature type="region of interest" description="Disordered" evidence="12">
    <location>
        <begin position="1538"/>
        <end position="1597"/>
    </location>
</feature>
<keyword evidence="2" id="KW-0808">Transferase</keyword>
<dbReference type="InterPro" id="IPR050951">
    <property type="entry name" value="Retrovirus_Pol_polyprotein"/>
</dbReference>
<dbReference type="InterPro" id="IPR019787">
    <property type="entry name" value="Znf_PHD-finger"/>
</dbReference>
<dbReference type="Gene3D" id="3.10.20.370">
    <property type="match status" value="1"/>
</dbReference>
<dbReference type="CDD" id="cd09274">
    <property type="entry name" value="RNase_HI_RT_Ty3"/>
    <property type="match status" value="1"/>
</dbReference>
<evidence type="ECO:0000313" key="16">
    <source>
        <dbReference type="Proteomes" id="UP001190700"/>
    </source>
</evidence>
<feature type="domain" description="Integrase catalytic" evidence="14">
    <location>
        <begin position="3508"/>
        <end position="3675"/>
    </location>
</feature>
<feature type="compositionally biased region" description="Basic and acidic residues" evidence="12">
    <location>
        <begin position="1793"/>
        <end position="1808"/>
    </location>
</feature>
<feature type="region of interest" description="Disordered" evidence="12">
    <location>
        <begin position="1188"/>
        <end position="1216"/>
    </location>
</feature>
<dbReference type="Gene3D" id="3.10.10.10">
    <property type="entry name" value="HIV Type 1 Reverse Transcriptase, subunit A, domain 1"/>
    <property type="match status" value="1"/>
</dbReference>
<evidence type="ECO:0000256" key="4">
    <source>
        <dbReference type="ARBA" id="ARBA00022722"/>
    </source>
</evidence>
<feature type="region of interest" description="Disordered" evidence="12">
    <location>
        <begin position="2709"/>
        <end position="2733"/>
    </location>
</feature>
<evidence type="ECO:0000256" key="3">
    <source>
        <dbReference type="ARBA" id="ARBA00022695"/>
    </source>
</evidence>
<dbReference type="PANTHER" id="PTHR37984">
    <property type="entry name" value="PROTEIN CBG26694"/>
    <property type="match status" value="1"/>
</dbReference>
<keyword evidence="16" id="KW-1185">Reference proteome</keyword>
<dbReference type="InterPro" id="IPR001965">
    <property type="entry name" value="Znf_PHD"/>
</dbReference>
<dbReference type="EMBL" id="LGRX02015641">
    <property type="protein sequence ID" value="KAK3263206.1"/>
    <property type="molecule type" value="Genomic_DNA"/>
</dbReference>
<keyword evidence="6" id="KW-0255">Endonuclease</keyword>
<name>A0AAE0KWD7_9CHLO</name>
<dbReference type="PROSITE" id="PS50994">
    <property type="entry name" value="INTEGRASE"/>
    <property type="match status" value="1"/>
</dbReference>
<feature type="compositionally biased region" description="Low complexity" evidence="12">
    <location>
        <begin position="2019"/>
        <end position="2031"/>
    </location>
</feature>
<dbReference type="FunFam" id="3.10.20.370:FF:000001">
    <property type="entry name" value="Retrovirus-related Pol polyprotein from transposon 17.6-like protein"/>
    <property type="match status" value="1"/>
</dbReference>
<feature type="region of interest" description="Disordered" evidence="12">
    <location>
        <begin position="760"/>
        <end position="804"/>
    </location>
</feature>
<evidence type="ECO:0000256" key="11">
    <source>
        <dbReference type="PROSITE-ProRule" id="PRU00146"/>
    </source>
</evidence>
<dbReference type="InterPro" id="IPR029063">
    <property type="entry name" value="SAM-dependent_MTases_sf"/>
</dbReference>
<dbReference type="Pfam" id="PF00145">
    <property type="entry name" value="DNA_methylase"/>
    <property type="match status" value="1"/>
</dbReference>
<dbReference type="InterPro" id="IPR043502">
    <property type="entry name" value="DNA/RNA_pol_sf"/>
</dbReference>
<keyword evidence="5" id="KW-0479">Metal-binding</keyword>
<feature type="region of interest" description="Disordered" evidence="12">
    <location>
        <begin position="1786"/>
        <end position="1830"/>
    </location>
</feature>
<dbReference type="SUPFAM" id="SSF53335">
    <property type="entry name" value="S-adenosyl-L-methionine-dependent methyltransferases"/>
    <property type="match status" value="1"/>
</dbReference>
<comment type="caution">
    <text evidence="15">The sequence shown here is derived from an EMBL/GenBank/DDBJ whole genome shotgun (WGS) entry which is preliminary data.</text>
</comment>
<sequence length="4226" mass="471525">MSETILTHFTELEEEEETARGQTEGQAPVQPLVQAPAQPLVQAQGPVVIFEEEMEYTDSTRLALGTIPIYTGTKEEDRPKFLREFANMCENFVRQHNANIRKKLRSVAGTLTEAQIKILRETPPDFETLWDIIPACLAGENSQTLSWWRENYEKGGVVASNMDRVLKDTSEHGPLEGSIPCARPPFSEMNAGATWVIARPATNNDAEGEVSDEYLTDGTSLKGLTGHDGTRDMQYFYALRGFIAALDKKFMMKGTQEKVDLLTQKPQEVGQDGLTYMKMCQRREMQLSTGKQLSDAELRTYIEDCVENLRIRIFQTRVKEQLRAQFPPPNRVTWKDLESIVEVQDKLKNDAESWILIFLQEITRRCGCQYSTWEARQHGLDDLKAIKNSIRKIEAAQGGQSGDLEDSKKAEAPPSKKMKKEVNVAERTKKPSYNKTPPPAEGTRTNDKPKCLRCFGGGWHESEPEQCRSGYKHVKMPAGYHEDRLGSSKWWDAENAALRMYNLKNRFKSSDWGILVTDWQQLSNGEKDKYRAPVKKLPADNQKGTASNSEALKAEYQGMVAARKTASRAGSVRSQVLSEDEGSDEEPVAASVAERETYSVNIHETHNHSHAEAGALSGSPTNLLAALAEEMGEDVLSNALDTLGLGELPETPGESADPEYAAAPAVALGSTQRMRGFPVKTPEEYEADAQVPMAPAADEMQRKVQLMASVIKSLGAAFRKLSAGLVAEGRITAPRGVETLVELAETDQLPMPTALAADCQGRGEENCDDSNEDDDCPGMESGGDSDEEEIPLDEMPEDMVEQPKKGRTTVRIIAAAGSIQESFGVKDFSERGELHAGTMEAKAYEHLKKKMLSGLTEEQLTAMAQVQPVCKLLNEALAQGMALVASGGLLMLYKALLLDTGANCNIIPIRTVNRLGLTVFDAETGARVARCDGSPAEFTKYCYVDVVLAAGTPYMTLHRLHAFVTYTNDTTWDFLVGTGPLKNALKLTIDLYRGIATSEAAVSLGMREKVTLPLIELTPPADTRSKRNEDPRVCLATEIFDDGATPACTLTPAFKDCAPPPSEAVSPDTRGEERLALSGERCAPAPFGTFLLNNPELAESLAGWLGDMELRRFNQEEKDMLEARCQSMVEAGILRPSALMQIEVTGRVSLRAENSLFEPPTPGTSITNRMLGLLQATSCSQHEANVATRGEWSSVEEPTEVEPATPASLATTQADPLYPDLTQEQEAESEADYMLASAQPWAGLAVNPWDWQDKESSWSQQRLYIDRTGFARLCTLCEDDDGGEVEAGFLRVKFPRCGEWKIILETELLWPDFTLVDQKVDKETKVPSETWATRASYKKDNEHVPRPDCGAHREAGRHTMADVQEALNAQQIYPTGVVTGKLMWDKVARQFCVLSEHTRAQWELMEHMVRHTMYGATCVSPMGKVTGEFQLPFYYEKDQHWRYQHLKYVQRVDINDLRARLKVRYDREAAGAKVVPQLTLSDAAGKVGKFYPVTDGAGGDGEVFSTNAAAVEYLHLGDNVREMLGACKTEEQARDALDTYGARRAPPARTHRTPSTRKTVGGSGAGPSGSAPPPPSAPPRLRNPTWPEGVFNPKQSEYNPAMFQGTYEPDSPTRSENTTQGAEWLDPKGIIEFAVLNGQTVFLIQYRCFKGKVEFQLGKPYAERGKGLHTCQLSHKTLHQYSSSAKRGTLRVCKTRANPQAKAVYYLFEDQRYYQDRGCDELWFTVEYLSSETRKFDSCCWETWNRVAVMHREPLSEFASRVGPTLLTEARQREEMQEHLRNDFMRCLDPSEDGSHHEHAGDKEEVSEASHWTPTSPQTESSSEDEEVEITGENVAGLAAELARARAEGVERAIQIAALEESIRARTEIIREYVERPRAALVTARISALGADCPGLDGHGGARATPTRECYTGQSPSGARAGALEVNMAQRSEHQSIDDILSSPTHTNCTQQTEAMLPAAQEQEATLLVPSPSRGSAAPSSPEWSSGLIAQTDTRREDLQAPGGQADIMEPLAVSIQAGGAPGQLQPGAPGTEKQPRRTAGHRARQRMVGEAHSGLHHVLHGLWYVPLLRIGLAMIAVHFVRMVIALGCILMAVAHVANHGFPGSCLVYNESALAALRERVNRALIVVQRISAAGPAALAAVPRRMQKPRFAARLRRLQLTAACYRVAHYIYMTSFRTTCEDQRSSRQWDTGWEAMVAEQDEVLPHTVLDTLQPGGTTRVTKDEAAWLDTELNATFGGHPDFTEENWEEMRNVVRRCSYCFANKPQDIKGYHGGAAHATFAIPFKDETKVAYQRPRKYSPGEQEIIDLHCKELLEYGFIEPASQHCRHASNVVVAGKKDHDTGQWTSTRFCVDLRSTNRLSLKDNTLPHRPEELYQRVAKAKFKTTLDATKAFHQIPMTTEEDRDKTAFWWGNQLYRYTSMPFGAAGATAAFIRIMDYELRHLQHCTVAYVDDVCIYSDTAEQHIKDVEAVLRTLGDAGIRLHSGKSTFGSATVDFLGYRIGHNTIGAQDIKCKAIQELPKPQDKTGVRSILGLMNYYKGLVGEPMGPNYSEMARPLNDLLRKDVLDIKEAWGKEQDQALQALKDALCSGRCLKPIDYSKPIFLYTDWSNHGIGAVLGQKDEDGVEHICVVISRSLSKTERQYASFQGEMLAVVWAIRTLRQYLHGVHFTLVTDHSPLTTLMEKGDLQGQHLRWAISLQEFEFTVQYRPGPKNENADVPSRYPLPSTADETGARLDREGDQAREAGHAERLTRCFADTICLVVTREPPLGPEVSPEAQVANYCEDMVREQLGTSAVHRLFDVHYQEELESNKGVMFDTDHPEVARCSGRLTRVAWDALSQVRPIKGMHSGGSPAVYGDETMEGGKLKVPKKIDTRVIDESFFREARDEGVVCYEPCGGLCAGLEMLLRCGVKVNKYLYQDISKSSQAVARARCMALSRRHPDLFHADAAHLEQLPSDIEDTSLTDLVHAGALSGEQWVMVCGYPCQDLSPAGKLAGLEGKHSRLFYQAVRVLSTLQQLQPQRPPAYVLENVSPLSHRENSKIRKDVFPIINRVVGQPVSFDAARAGSYAHRLRAYWSNLFQNQQFNMVMEGVDRPPDRYVRDILQPGWKPRRVVTGDRKPHHTANVVGEPMRVLPTILATQNSRAFRAPRAGTVVRKEDDEEVGETREVNLDEKAVAMGYSASELRMAHGMKDEELAGVLGLAMDRRAMELLYAIAEVSTTKLPRSKESEEEGHGALASIPIAKSTQMATITEDTSEPVRAQLAEWITSSNNYTKQVARRLSHQDWEDRLQHMCSQGQKGTQGLGTDDAVPRRRKWKLDSMKLAGYEARHRQAFLRPGDKPAEVSSAPEWAPVVKEKEMRLPRLPDTTRMAAMLASVTHQESLRERCPDIHQDELCLAWIKTGGRVEIPKEEYHRVRKRAARHHWDELLGELYMITVSGKELLVPKPSDRIQLVREHHERTGHWGIRRTLNLLWQRHYWAGMKQDVQAVVTQCQTCQRVKTHYAREEAMLTPLEIKSFMYRWSLDLAWPTKRITKAQNQRVLVMIEHYTRFVVCVPIPDKEATTIASAFRNHVLSVFGAPAECLVDGGSEFEGEFAALCRQCLIDRRVTSPSSPEGNGLTERVVRTLKFCFKKMALDKGLDFEWDEMLWSLVLSYNAAKQQSTGVAPFTLLFAQEATVPPDLRARPELDFEKQEEKTLAEDLLQRAAIVKKLMVHAGCNLEIAQHRDTLRYEHRRSGSYEPKPHQFKAGDFVYIRQQPRSGMEVATKPAILKIVKVQRDGVVVLEDSTKLREKSTVQSIAPCHLQVKDQYDCSAAIPSKHHACEKCRRTDGEAAMLLCDTCNRGFHTWCLEPALDGVPEGDWQCPKCLGVAVVAAAAEVSTSIVEKMAAMELQLREKLGTDVVLLPADVGPHRAVKPGRGHPWQALTSRQMLKREGSMGDLPDRVAWGNQEELSRVITDVMPGLWHEGHRTILSRKCSEQHARARSLRKAATVQAMSPEEVQKRGDVTQLSRAQVKIASQLNWGLELVMTVPQEVRRLAHEVTWEKITQVWDPWAGTGVIGKVMSLEWPHLKFMNNDWNPQLKWHEALNALQPGNYRAWKEKYGVCDAVVTSPWFAVLDIALPLAVLASRVVACIHVPSHYMTDMTESRAQYFRKLCHAGRLHVIGHLEHGPIGRRCMWVMVFRNPLTRARMLRGGEASGVGMFTFSMGKFALDGVTTEDAEQALV</sequence>
<dbReference type="Proteomes" id="UP001190700">
    <property type="component" value="Unassembled WGS sequence"/>
</dbReference>
<protein>
    <submittedName>
        <fullName evidence="15">Uncharacterized protein</fullName>
    </submittedName>
</protein>
<dbReference type="SUPFAM" id="SSF53098">
    <property type="entry name" value="Ribonuclease H-like"/>
    <property type="match status" value="1"/>
</dbReference>
<keyword evidence="9" id="KW-0862">Zinc</keyword>
<dbReference type="Gene3D" id="1.10.340.70">
    <property type="match status" value="1"/>
</dbReference>
<dbReference type="GO" id="GO:0008270">
    <property type="term" value="F:zinc ion binding"/>
    <property type="evidence" value="ECO:0007669"/>
    <property type="project" value="UniProtKB-KW"/>
</dbReference>
<dbReference type="Gene3D" id="2.30.30.1150">
    <property type="match status" value="1"/>
</dbReference>
<feature type="region of interest" description="Disordered" evidence="12">
    <location>
        <begin position="395"/>
        <end position="445"/>
    </location>
</feature>
<evidence type="ECO:0000256" key="5">
    <source>
        <dbReference type="ARBA" id="ARBA00022723"/>
    </source>
</evidence>
<dbReference type="GO" id="GO:0004519">
    <property type="term" value="F:endonuclease activity"/>
    <property type="evidence" value="ECO:0007669"/>
    <property type="project" value="UniProtKB-KW"/>
</dbReference>
<feature type="compositionally biased region" description="Low complexity" evidence="12">
    <location>
        <begin position="1193"/>
        <end position="1208"/>
    </location>
</feature>
<dbReference type="SMART" id="SM00249">
    <property type="entry name" value="PHD"/>
    <property type="match status" value="1"/>
</dbReference>
<evidence type="ECO:0000256" key="2">
    <source>
        <dbReference type="ARBA" id="ARBA00022679"/>
    </source>
</evidence>
<dbReference type="Gene3D" id="3.40.50.150">
    <property type="entry name" value="Vaccinia Virus protein VP39"/>
    <property type="match status" value="1"/>
</dbReference>
<feature type="region of interest" description="Disordered" evidence="12">
    <location>
        <begin position="567"/>
        <end position="591"/>
    </location>
</feature>